<dbReference type="EC" id="3.1.3.25" evidence="9"/>
<accession>A0AB33Z241</accession>
<gene>
    <name evidence="10" type="ORF">L196_04916</name>
</gene>
<keyword evidence="4 8" id="KW-0479">Metal-binding</keyword>
<dbReference type="InterPro" id="IPR033942">
    <property type="entry name" value="IMPase"/>
</dbReference>
<comment type="similarity">
    <text evidence="3 9">Belongs to the inositol monophosphatase superfamily.</text>
</comment>
<dbReference type="PANTHER" id="PTHR20854">
    <property type="entry name" value="INOSITOL MONOPHOSPHATASE"/>
    <property type="match status" value="1"/>
</dbReference>
<evidence type="ECO:0000256" key="7">
    <source>
        <dbReference type="ARBA" id="ARBA00022842"/>
    </source>
</evidence>
<evidence type="ECO:0000313" key="11">
    <source>
        <dbReference type="Proteomes" id="UP000015462"/>
    </source>
</evidence>
<feature type="binding site" evidence="8">
    <location>
        <position position="85"/>
    </location>
    <ligand>
        <name>Mg(2+)</name>
        <dbReference type="ChEBI" id="CHEBI:18420"/>
        <label>1</label>
        <note>catalytic</note>
    </ligand>
</feature>
<keyword evidence="7 8" id="KW-0460">Magnesium</keyword>
<dbReference type="FunFam" id="3.30.540.10:FF:000003">
    <property type="entry name" value="Inositol-1-monophosphatase"/>
    <property type="match status" value="1"/>
</dbReference>
<keyword evidence="6" id="KW-0804">Transcription</keyword>
<sequence length="266" mass="29483">MHPMLNIAIRAARQAGDIIIRSADSIDTLKITIKNQNDYATEIDRRAEEEIINILLSAYPDHGVLAEESGYLNQDAEYIWIIDPLDGTTNFIHGFPHYAVSIALKRGDIVEQAVIYDPVRQDLFTATRGKGAMLNNRRLRVGRQRKIEGSFLGTGFPFKNDKDIEPYLDIFRDIFSSTSGVRRAGAASLDLAYVAAGKLDGFFEIGLKPWDFAAGVLLIQEAGGVVSDFSNNHDFHKTGNIVCGNPKMHQALLNKITPHAEKVINS</sequence>
<dbReference type="PRINTS" id="PR01959">
    <property type="entry name" value="SBIMPHPHTASE"/>
</dbReference>
<proteinExistence type="inferred from homology"/>
<dbReference type="EMBL" id="ASHL01000003">
    <property type="protein sequence ID" value="EPD13365.1"/>
    <property type="molecule type" value="Genomic_DNA"/>
</dbReference>
<dbReference type="CDD" id="cd01639">
    <property type="entry name" value="IMPase"/>
    <property type="match status" value="1"/>
</dbReference>
<dbReference type="GO" id="GO:0031564">
    <property type="term" value="P:transcription antitermination"/>
    <property type="evidence" value="ECO:0007669"/>
    <property type="project" value="UniProtKB-KW"/>
</dbReference>
<keyword evidence="11" id="KW-1185">Reference proteome</keyword>
<feature type="binding site" evidence="8">
    <location>
        <position position="211"/>
    </location>
    <ligand>
        <name>Mg(2+)</name>
        <dbReference type="ChEBI" id="CHEBI:18420"/>
        <label>1</label>
        <note>catalytic</note>
    </ligand>
</feature>
<dbReference type="PROSITE" id="PS00630">
    <property type="entry name" value="IMP_2"/>
    <property type="match status" value="1"/>
</dbReference>
<dbReference type="InterPro" id="IPR020583">
    <property type="entry name" value="Inositol_monoP_metal-BS"/>
</dbReference>
<dbReference type="PANTHER" id="PTHR20854:SF4">
    <property type="entry name" value="INOSITOL-1-MONOPHOSPHATASE-RELATED"/>
    <property type="match status" value="1"/>
</dbReference>
<evidence type="ECO:0000313" key="10">
    <source>
        <dbReference type="EMBL" id="EPD13365.1"/>
    </source>
</evidence>
<evidence type="ECO:0000256" key="1">
    <source>
        <dbReference type="ARBA" id="ARBA00001033"/>
    </source>
</evidence>
<name>A0AB33Z241_9GAMM</name>
<protein>
    <recommendedName>
        <fullName evidence="9">Inositol-1-monophosphatase</fullName>
        <ecNumber evidence="9">3.1.3.25</ecNumber>
    </recommendedName>
</protein>
<evidence type="ECO:0000256" key="3">
    <source>
        <dbReference type="ARBA" id="ARBA00009759"/>
    </source>
</evidence>
<comment type="caution">
    <text evidence="10">The sequence shown here is derived from an EMBL/GenBank/DDBJ whole genome shotgun (WGS) entry which is preliminary data.</text>
</comment>
<evidence type="ECO:0000256" key="9">
    <source>
        <dbReference type="RuleBase" id="RU364068"/>
    </source>
</evidence>
<dbReference type="SUPFAM" id="SSF56655">
    <property type="entry name" value="Carbohydrate phosphatase"/>
    <property type="match status" value="1"/>
</dbReference>
<dbReference type="InterPro" id="IPR022337">
    <property type="entry name" value="Inositol_monophosphatase_SuhB"/>
</dbReference>
<comment type="catalytic activity">
    <reaction evidence="1 9">
        <text>a myo-inositol phosphate + H2O = myo-inositol + phosphate</text>
        <dbReference type="Rhea" id="RHEA:24056"/>
        <dbReference type="ChEBI" id="CHEBI:15377"/>
        <dbReference type="ChEBI" id="CHEBI:17268"/>
        <dbReference type="ChEBI" id="CHEBI:43474"/>
        <dbReference type="ChEBI" id="CHEBI:84139"/>
        <dbReference type="EC" id="3.1.3.25"/>
    </reaction>
</comment>
<evidence type="ECO:0000256" key="8">
    <source>
        <dbReference type="PIRSR" id="PIRSR600760-2"/>
    </source>
</evidence>
<evidence type="ECO:0000256" key="4">
    <source>
        <dbReference type="ARBA" id="ARBA00022723"/>
    </source>
</evidence>
<dbReference type="RefSeq" id="WP_016390160.1">
    <property type="nucleotide sequence ID" value="NZ_KE646806.1"/>
</dbReference>
<dbReference type="PROSITE" id="PS00629">
    <property type="entry name" value="IMP_1"/>
    <property type="match status" value="1"/>
</dbReference>
<dbReference type="PRINTS" id="PR00377">
    <property type="entry name" value="IMPHPHTASES"/>
</dbReference>
<dbReference type="GO" id="GO:0046854">
    <property type="term" value="P:phosphatidylinositol phosphate biosynthetic process"/>
    <property type="evidence" value="ECO:0007669"/>
    <property type="project" value="InterPro"/>
</dbReference>
<dbReference type="GO" id="GO:0008934">
    <property type="term" value="F:inositol monophosphate 1-phosphatase activity"/>
    <property type="evidence" value="ECO:0007669"/>
    <property type="project" value="InterPro"/>
</dbReference>
<dbReference type="Gene3D" id="3.40.190.80">
    <property type="match status" value="1"/>
</dbReference>
<dbReference type="InterPro" id="IPR000760">
    <property type="entry name" value="Inositol_monophosphatase-like"/>
</dbReference>
<dbReference type="Pfam" id="PF00459">
    <property type="entry name" value="Inositol_P"/>
    <property type="match status" value="1"/>
</dbReference>
<organism evidence="10 11">
    <name type="scientific">Cycloclasticus pugetii</name>
    <dbReference type="NCBI Taxonomy" id="34068"/>
    <lineage>
        <taxon>Bacteria</taxon>
        <taxon>Pseudomonadati</taxon>
        <taxon>Pseudomonadota</taxon>
        <taxon>Gammaproteobacteria</taxon>
        <taxon>Thiotrichales</taxon>
        <taxon>Piscirickettsiaceae</taxon>
        <taxon>Cycloclasticus</taxon>
    </lineage>
</organism>
<dbReference type="InterPro" id="IPR020550">
    <property type="entry name" value="Inositol_monophosphatase_CS"/>
</dbReference>
<evidence type="ECO:0000256" key="2">
    <source>
        <dbReference type="ARBA" id="ARBA00001946"/>
    </source>
</evidence>
<dbReference type="Gene3D" id="3.30.540.10">
    <property type="entry name" value="Fructose-1,6-Bisphosphatase, subunit A, domain 1"/>
    <property type="match status" value="1"/>
</dbReference>
<dbReference type="GO" id="GO:0006020">
    <property type="term" value="P:inositol metabolic process"/>
    <property type="evidence" value="ECO:0007669"/>
    <property type="project" value="TreeGrafter"/>
</dbReference>
<comment type="cofactor">
    <cofactor evidence="2 8 9">
        <name>Mg(2+)</name>
        <dbReference type="ChEBI" id="CHEBI:18420"/>
    </cofactor>
</comment>
<feature type="binding site" evidence="8">
    <location>
        <position position="83"/>
    </location>
    <ligand>
        <name>Mg(2+)</name>
        <dbReference type="ChEBI" id="CHEBI:18420"/>
        <label>1</label>
        <note>catalytic</note>
    </ligand>
</feature>
<feature type="binding site" evidence="8">
    <location>
        <position position="67"/>
    </location>
    <ligand>
        <name>Mg(2+)</name>
        <dbReference type="ChEBI" id="CHEBI:18420"/>
        <label>1</label>
        <note>catalytic</note>
    </ligand>
</feature>
<keyword evidence="6" id="KW-0889">Transcription antitermination</keyword>
<dbReference type="GO" id="GO:0046872">
    <property type="term" value="F:metal ion binding"/>
    <property type="evidence" value="ECO:0007669"/>
    <property type="project" value="UniProtKB-KW"/>
</dbReference>
<keyword evidence="6" id="KW-0805">Transcription regulation</keyword>
<dbReference type="AlphaFoldDB" id="A0AB33Z241"/>
<dbReference type="Proteomes" id="UP000015462">
    <property type="component" value="Unassembled WGS sequence"/>
</dbReference>
<feature type="binding site" evidence="8">
    <location>
        <position position="86"/>
    </location>
    <ligand>
        <name>Mg(2+)</name>
        <dbReference type="ChEBI" id="CHEBI:18420"/>
        <label>1</label>
        <note>catalytic</note>
    </ligand>
</feature>
<evidence type="ECO:0000256" key="6">
    <source>
        <dbReference type="ARBA" id="ARBA00022814"/>
    </source>
</evidence>
<reference evidence="10 11" key="1">
    <citation type="journal article" date="2013" name="Genome Announc.">
        <title>Genome Sequence of the Pyrene- and Fluoranthene-Degrading Bacterium Cycloclasticus sp. Strain PY97M.</title>
        <authorList>
            <person name="Cui Z."/>
            <person name="Xu G."/>
            <person name="Li Q."/>
            <person name="Gao W."/>
            <person name="Zheng L."/>
        </authorList>
    </citation>
    <scope>NUCLEOTIDE SEQUENCE [LARGE SCALE GENOMIC DNA]</scope>
    <source>
        <strain evidence="10 11">PY97M</strain>
    </source>
</reference>
<keyword evidence="5 9" id="KW-0378">Hydrolase</keyword>
<dbReference type="GO" id="GO:0007165">
    <property type="term" value="P:signal transduction"/>
    <property type="evidence" value="ECO:0007669"/>
    <property type="project" value="TreeGrafter"/>
</dbReference>
<evidence type="ECO:0000256" key="5">
    <source>
        <dbReference type="ARBA" id="ARBA00022801"/>
    </source>
</evidence>